<protein>
    <submittedName>
        <fullName evidence="4">ABC transporter substrate-binding protein</fullName>
    </submittedName>
</protein>
<proteinExistence type="predicted"/>
<evidence type="ECO:0000313" key="5">
    <source>
        <dbReference type="Proteomes" id="UP000653308"/>
    </source>
</evidence>
<accession>A0ABQ2ZCI2</accession>
<evidence type="ECO:0000256" key="1">
    <source>
        <dbReference type="ARBA" id="ARBA00022729"/>
    </source>
</evidence>
<dbReference type="SUPFAM" id="SSF53850">
    <property type="entry name" value="Periplasmic binding protein-like II"/>
    <property type="match status" value="1"/>
</dbReference>
<comment type="caution">
    <text evidence="4">The sequence shown here is derived from an EMBL/GenBank/DDBJ whole genome shotgun (WGS) entry which is preliminary data.</text>
</comment>
<dbReference type="PIRSF" id="PIRSF002741">
    <property type="entry name" value="MppA"/>
    <property type="match status" value="1"/>
</dbReference>
<dbReference type="InterPro" id="IPR006311">
    <property type="entry name" value="TAT_signal"/>
</dbReference>
<evidence type="ECO:0000259" key="3">
    <source>
        <dbReference type="Pfam" id="PF00496"/>
    </source>
</evidence>
<dbReference type="InterPro" id="IPR030678">
    <property type="entry name" value="Peptide/Ni-bd"/>
</dbReference>
<dbReference type="Gene3D" id="3.90.76.10">
    <property type="entry name" value="Dipeptide-binding Protein, Domain 1"/>
    <property type="match status" value="1"/>
</dbReference>
<dbReference type="EMBL" id="BMWE01000004">
    <property type="protein sequence ID" value="GGY12267.1"/>
    <property type="molecule type" value="Genomic_DNA"/>
</dbReference>
<evidence type="ECO:0000256" key="2">
    <source>
        <dbReference type="SAM" id="SignalP"/>
    </source>
</evidence>
<organism evidence="4 5">
    <name type="scientific">Streptomyces djakartensis</name>
    <dbReference type="NCBI Taxonomy" id="68193"/>
    <lineage>
        <taxon>Bacteria</taxon>
        <taxon>Bacillati</taxon>
        <taxon>Actinomycetota</taxon>
        <taxon>Actinomycetes</taxon>
        <taxon>Kitasatosporales</taxon>
        <taxon>Streptomycetaceae</taxon>
        <taxon>Streptomyces</taxon>
    </lineage>
</organism>
<dbReference type="Gene3D" id="3.10.105.10">
    <property type="entry name" value="Dipeptide-binding Protein, Domain 3"/>
    <property type="match status" value="1"/>
</dbReference>
<dbReference type="InterPro" id="IPR000914">
    <property type="entry name" value="SBP_5_dom"/>
</dbReference>
<feature type="domain" description="Solute-binding protein family 5" evidence="3">
    <location>
        <begin position="99"/>
        <end position="450"/>
    </location>
</feature>
<sequence>MRDVTFDVPALRRRTLLKYTGALGAAAAASASLSACSAGPESTNDTGGGSGGADRTLTAVIGYGNDGSWDPTQTASAFCMAANNHIYEGLLDTDPISREPYAALATEVPKDPDSTSWRFELRAGATFHDGKPVTADDVVFVFERILDPDTQTLAKGFFASWLKEARKIDARNVELVLKFPFPDGLSRLTLAKIMPRHVFSKPGAWDDAIKGKAIGSGPYRQTAHHPKSNTTFEAFDGYNGPRPPAFRRMNWLTIVDAAPRVAKISGSSAGAQIADNIPYANIGQLESGGLAVAGGAGMNNLFLMFNTQHKPFDDVRVRQALHYAIDTGKMVEVALKGHGKPSSSFLDEGNPSYRRAKTVYDYDPDKAKALLKAAGVKGLSIDILAVNVSWIVDCLPTIKASWDAIGVRTTLSPQETTAVFTKMDQKQDYQVVAAASNPNQFGLDADLIMHYNYGPANLWMQYTRWAGDSVAKALFKDMDRATREPDAEKKKAMVQDYIDVVAEQAVLYPVVHNELMTAWDPKRLSGIRAQPYPGINLLQAKWA</sequence>
<dbReference type="InterPro" id="IPR039424">
    <property type="entry name" value="SBP_5"/>
</dbReference>
<dbReference type="PANTHER" id="PTHR30290:SF38">
    <property type="entry name" value="D,D-DIPEPTIDE-BINDING PERIPLASMIC PROTEIN DDPA-RELATED"/>
    <property type="match status" value="1"/>
</dbReference>
<keyword evidence="1 2" id="KW-0732">Signal</keyword>
<dbReference type="PANTHER" id="PTHR30290">
    <property type="entry name" value="PERIPLASMIC BINDING COMPONENT OF ABC TRANSPORTER"/>
    <property type="match status" value="1"/>
</dbReference>
<feature type="chain" id="PRO_5047365028" evidence="2">
    <location>
        <begin position="38"/>
        <end position="543"/>
    </location>
</feature>
<reference evidence="5" key="1">
    <citation type="journal article" date="2019" name="Int. J. Syst. Evol. Microbiol.">
        <title>The Global Catalogue of Microorganisms (GCM) 10K type strain sequencing project: providing services to taxonomists for standard genome sequencing and annotation.</title>
        <authorList>
            <consortium name="The Broad Institute Genomics Platform"/>
            <consortium name="The Broad Institute Genome Sequencing Center for Infectious Disease"/>
            <person name="Wu L."/>
            <person name="Ma J."/>
        </authorList>
    </citation>
    <scope>NUCLEOTIDE SEQUENCE [LARGE SCALE GENOMIC DNA]</scope>
    <source>
        <strain evidence="5">JCM 4957</strain>
    </source>
</reference>
<dbReference type="PROSITE" id="PS51318">
    <property type="entry name" value="TAT"/>
    <property type="match status" value="1"/>
</dbReference>
<name>A0ABQ2ZCI2_9ACTN</name>
<feature type="signal peptide" evidence="2">
    <location>
        <begin position="1"/>
        <end position="37"/>
    </location>
</feature>
<gene>
    <name evidence="4" type="ORF">GCM10010384_16810</name>
</gene>
<dbReference type="Proteomes" id="UP000653308">
    <property type="component" value="Unassembled WGS sequence"/>
</dbReference>
<dbReference type="RefSeq" id="WP_190197082.1">
    <property type="nucleotide sequence ID" value="NZ_BMWE01000004.1"/>
</dbReference>
<evidence type="ECO:0000313" key="4">
    <source>
        <dbReference type="EMBL" id="GGY12267.1"/>
    </source>
</evidence>
<dbReference type="CDD" id="cd00995">
    <property type="entry name" value="PBP2_NikA_DppA_OppA_like"/>
    <property type="match status" value="1"/>
</dbReference>
<keyword evidence="5" id="KW-1185">Reference proteome</keyword>
<dbReference type="Pfam" id="PF00496">
    <property type="entry name" value="SBP_bac_5"/>
    <property type="match status" value="1"/>
</dbReference>
<dbReference type="Gene3D" id="3.40.190.10">
    <property type="entry name" value="Periplasmic binding protein-like II"/>
    <property type="match status" value="1"/>
</dbReference>